<evidence type="ECO:0008006" key="3">
    <source>
        <dbReference type="Google" id="ProtNLM"/>
    </source>
</evidence>
<dbReference type="EMBL" id="CP055153">
    <property type="protein sequence ID" value="QMU30508.1"/>
    <property type="molecule type" value="Genomic_DNA"/>
</dbReference>
<organism evidence="1 2">
    <name type="scientific">Adhaeribacter radiodurans</name>
    <dbReference type="NCBI Taxonomy" id="2745197"/>
    <lineage>
        <taxon>Bacteria</taxon>
        <taxon>Pseudomonadati</taxon>
        <taxon>Bacteroidota</taxon>
        <taxon>Cytophagia</taxon>
        <taxon>Cytophagales</taxon>
        <taxon>Hymenobacteraceae</taxon>
        <taxon>Adhaeribacter</taxon>
    </lineage>
</organism>
<gene>
    <name evidence="1" type="ORF">HUW48_21890</name>
</gene>
<reference evidence="1 2" key="1">
    <citation type="submission" date="2020-08" db="EMBL/GenBank/DDBJ databases">
        <title>Adhaeribacter dokdonensis sp. nov., isolated from the rhizosphere of Elymus tsukushiensis, a plant native to the Dokdo Islands, Republic of Korea.</title>
        <authorList>
            <person name="Ghim S.Y."/>
        </authorList>
    </citation>
    <scope>NUCLEOTIDE SEQUENCE [LARGE SCALE GENOMIC DNA]</scope>
    <source>
        <strain evidence="1 2">KUDC8001</strain>
    </source>
</reference>
<keyword evidence="2" id="KW-1185">Reference proteome</keyword>
<dbReference type="RefSeq" id="WP_182412955.1">
    <property type="nucleotide sequence ID" value="NZ_CP055153.1"/>
</dbReference>
<evidence type="ECO:0000313" key="2">
    <source>
        <dbReference type="Proteomes" id="UP000514509"/>
    </source>
</evidence>
<dbReference type="AlphaFoldDB" id="A0A7L7LCD7"/>
<dbReference type="Proteomes" id="UP000514509">
    <property type="component" value="Chromosome"/>
</dbReference>
<sequence length="296" mass="34231">MIYINSTKINPNWEWIQKARELTDELQSKITPSEKMAFIEANRENTWGNQNLRKALIEVIGNKCWYSEVPLEGADSNIDHFRPKGRVVEIDCHSLEKTGEVSIGYWWLAFDHKNFRLSCIHSNQRRVDNDTEGGKADFFPVRGERAPEGTELALIREDVLPIDPCSKSDMALIWFGPDGNLGIAKPTKVPTPFQEQRIKITNWLFHLNKQDVHKRRVEHMEEVRIALKNADTAYKLWNPESSSPDLSSKSRFDSILDDIERLTADNAPFAGAKRCAVALARLYYFTWMDEYLPNYR</sequence>
<dbReference type="KEGG" id="add:HUW48_21890"/>
<proteinExistence type="predicted"/>
<name>A0A7L7LCD7_9BACT</name>
<protein>
    <recommendedName>
        <fullName evidence="3">HNH endonuclease</fullName>
    </recommendedName>
</protein>
<evidence type="ECO:0000313" key="1">
    <source>
        <dbReference type="EMBL" id="QMU30508.1"/>
    </source>
</evidence>
<accession>A0A7L7LCD7</accession>